<reference evidence="2 3" key="1">
    <citation type="submission" date="2018-12" db="EMBL/GenBank/DDBJ databases">
        <title>Still something new to discover - new insights into E. coli phage diversity and taxonomy.</title>
        <authorList>
            <person name="Korf I.H.E."/>
            <person name="Adriaennsens E."/>
            <person name="Dreiseikelmann B."/>
            <person name="Kropinski A."/>
            <person name="Nimtz M."/>
            <person name="Meier-Kolthoff J.P."/>
            <person name="Rohde M."/>
            <person name="van Raaij M."/>
            <person name="Wittmann J."/>
        </authorList>
    </citation>
    <scope>NUCLEOTIDE SEQUENCE [LARGE SCALE GENOMIC DNA]</scope>
</reference>
<evidence type="ECO:0000313" key="2">
    <source>
        <dbReference type="EMBL" id="QBO64026.1"/>
    </source>
</evidence>
<accession>A0A482GI05</accession>
<keyword evidence="3" id="KW-1185">Reference proteome</keyword>
<protein>
    <submittedName>
        <fullName evidence="2">Uncharacterized protein</fullName>
    </submittedName>
</protein>
<gene>
    <name evidence="2" type="ORF">Goslar_00235</name>
</gene>
<name>A0A482GI05_BPGOS</name>
<organismHost>
    <name type="scientific">Escherichia coli</name>
    <dbReference type="NCBI Taxonomy" id="562"/>
</organismHost>
<feature type="compositionally biased region" description="Polar residues" evidence="1">
    <location>
        <begin position="28"/>
        <end position="43"/>
    </location>
</feature>
<dbReference type="EMBL" id="MK327938">
    <property type="protein sequence ID" value="QBO64026.1"/>
    <property type="molecule type" value="Genomic_DNA"/>
</dbReference>
<dbReference type="Proteomes" id="UP000294673">
    <property type="component" value="Segment"/>
</dbReference>
<organism evidence="2 3">
    <name type="scientific">Escherichia phage vB_EcoM_Goslar</name>
    <dbReference type="NCBI Taxonomy" id="2502409"/>
    <lineage>
        <taxon>Viruses</taxon>
        <taxon>Duplodnaviria</taxon>
        <taxon>Heunggongvirae</taxon>
        <taxon>Uroviricota</taxon>
        <taxon>Caudoviricetes</taxon>
        <taxon>Chimalliviridae</taxon>
        <taxon>Goslarvirus</taxon>
        <taxon>Goslarvirus goslar</taxon>
    </lineage>
</organism>
<evidence type="ECO:0000313" key="3">
    <source>
        <dbReference type="Proteomes" id="UP000294673"/>
    </source>
</evidence>
<evidence type="ECO:0000256" key="1">
    <source>
        <dbReference type="SAM" id="MobiDB-lite"/>
    </source>
</evidence>
<proteinExistence type="predicted"/>
<sequence length="170" mass="19828">MTNKYNEVSFRARINPLKRRDESDDENPQSNRGRATNYHHGNNFWTPTGRQDFLTEFLLQIYTERGIGANQLNSYITRHMRDVKKRHPDKTNKDISSIRGNVIKELNRGSMPFRNFMNKLRLIRAREVTFTISITDSVGYTTTHTKRYFDATIPVDDPDAESLGSENEEV</sequence>
<feature type="region of interest" description="Disordered" evidence="1">
    <location>
        <begin position="1"/>
        <end position="43"/>
    </location>
</feature>